<evidence type="ECO:0008006" key="3">
    <source>
        <dbReference type="Google" id="ProtNLM"/>
    </source>
</evidence>
<sequence>MEAKLQILNLHAGVSEGEIQAFVENANSLARTGPLWVFFDEINTCNHMGLLMSIITDCSLYGQSLSDNLRFFAACNPYRLRKIPTDAAALKEYFYEEQSKLVYQVHPVPEALLDYIWDYGVLSPLDENLYTQHMVTHSMSNFAESQMFAEMLCMSQEHIRSIDGEHSVSLRDIKRAIELARFFRQSLESRAALKTKRASYPQADDIPQRSMVLALVVSYQCRLYRHEDRRKYRENLGNIFAKFKNPITTQGILEIFHHDAIDYFNRMICGDDVAPSEALLENMLATIACILTNIPIFVVGAPHQLSVLDIISANIYDTVSSLNDWLEAYTTLATSNAETSFCVSDAFLGLNPKENLYGLVLRQYHTKSEGNIIESCKKALVKLASVDTIVRSRYSLLAQRAPKDPRVWDEYFFSKCHQGDLRDFYQHNIADVNNHSSRTIIRTFSKINTDIQSLVCDLVKCQVDKLSTLKSEADIFGKNPYYSVMLRRPNPCRSAPTN</sequence>
<name>A0A1Y1WE52_9FUNG</name>
<dbReference type="Proteomes" id="UP000193498">
    <property type="component" value="Unassembled WGS sequence"/>
</dbReference>
<dbReference type="OrthoDB" id="2400221at2759"/>
<accession>A0A1Y1WE52</accession>
<dbReference type="EMBL" id="MCFE01001067">
    <property type="protein sequence ID" value="ORX71742.1"/>
    <property type="molecule type" value="Genomic_DNA"/>
</dbReference>
<protein>
    <recommendedName>
        <fullName evidence="3">ATPase AAA-type core domain-containing protein</fullName>
    </recommendedName>
</protein>
<dbReference type="PANTHER" id="PTHR22605">
    <property type="entry name" value="RZ-TYPE DOMAIN-CONTAINING PROTEIN"/>
    <property type="match status" value="1"/>
</dbReference>
<comment type="caution">
    <text evidence="1">The sequence shown here is derived from an EMBL/GenBank/DDBJ whole genome shotgun (WGS) entry which is preliminary data.</text>
</comment>
<keyword evidence="2" id="KW-1185">Reference proteome</keyword>
<organism evidence="1 2">
    <name type="scientific">Basidiobolus meristosporus CBS 931.73</name>
    <dbReference type="NCBI Taxonomy" id="1314790"/>
    <lineage>
        <taxon>Eukaryota</taxon>
        <taxon>Fungi</taxon>
        <taxon>Fungi incertae sedis</taxon>
        <taxon>Zoopagomycota</taxon>
        <taxon>Entomophthoromycotina</taxon>
        <taxon>Basidiobolomycetes</taxon>
        <taxon>Basidiobolales</taxon>
        <taxon>Basidiobolaceae</taxon>
        <taxon>Basidiobolus</taxon>
    </lineage>
</organism>
<proteinExistence type="predicted"/>
<dbReference type="GO" id="GO:0004842">
    <property type="term" value="F:ubiquitin-protein transferase activity"/>
    <property type="evidence" value="ECO:0007669"/>
    <property type="project" value="InterPro"/>
</dbReference>
<reference evidence="1 2" key="1">
    <citation type="submission" date="2016-07" db="EMBL/GenBank/DDBJ databases">
        <title>Pervasive Adenine N6-methylation of Active Genes in Fungi.</title>
        <authorList>
            <consortium name="DOE Joint Genome Institute"/>
            <person name="Mondo S.J."/>
            <person name="Dannebaum R.O."/>
            <person name="Kuo R.C."/>
            <person name="Labutti K."/>
            <person name="Haridas S."/>
            <person name="Kuo A."/>
            <person name="Salamov A."/>
            <person name="Ahrendt S.R."/>
            <person name="Lipzen A."/>
            <person name="Sullivan W."/>
            <person name="Andreopoulos W.B."/>
            <person name="Clum A."/>
            <person name="Lindquist E."/>
            <person name="Daum C."/>
            <person name="Ramamoorthy G.K."/>
            <person name="Gryganskyi A."/>
            <person name="Culley D."/>
            <person name="Magnuson J.K."/>
            <person name="James T.Y."/>
            <person name="O'Malley M.A."/>
            <person name="Stajich J.E."/>
            <person name="Spatafora J.W."/>
            <person name="Visel A."/>
            <person name="Grigoriev I.V."/>
        </authorList>
    </citation>
    <scope>NUCLEOTIDE SEQUENCE [LARGE SCALE GENOMIC DNA]</scope>
    <source>
        <strain evidence="1 2">CBS 931.73</strain>
    </source>
</reference>
<evidence type="ECO:0000313" key="1">
    <source>
        <dbReference type="EMBL" id="ORX71742.1"/>
    </source>
</evidence>
<dbReference type="STRING" id="1314790.A0A1Y1WE52"/>
<dbReference type="GO" id="GO:0016887">
    <property type="term" value="F:ATP hydrolysis activity"/>
    <property type="evidence" value="ECO:0007669"/>
    <property type="project" value="InterPro"/>
</dbReference>
<gene>
    <name evidence="1" type="ORF">K493DRAFT_309277</name>
</gene>
<dbReference type="AlphaFoldDB" id="A0A1Y1WE52"/>
<dbReference type="InterPro" id="IPR031248">
    <property type="entry name" value="RNF213"/>
</dbReference>
<dbReference type="PANTHER" id="PTHR22605:SF1">
    <property type="entry name" value="RZ-TYPE DOMAIN-CONTAINING PROTEIN"/>
    <property type="match status" value="1"/>
</dbReference>
<dbReference type="InParanoid" id="A0A1Y1WE52"/>
<evidence type="ECO:0000313" key="2">
    <source>
        <dbReference type="Proteomes" id="UP000193498"/>
    </source>
</evidence>